<reference evidence="2" key="1">
    <citation type="submission" date="2025-08" db="UniProtKB">
        <authorList>
            <consortium name="Ensembl"/>
        </authorList>
    </citation>
    <scope>IDENTIFICATION</scope>
</reference>
<dbReference type="InterPro" id="IPR041667">
    <property type="entry name" value="Cupin_8"/>
</dbReference>
<protein>
    <recommendedName>
        <fullName evidence="1">Cupin-like domain-containing protein</fullName>
    </recommendedName>
</protein>
<sequence length="169" mass="19263">MTGKKHIALFSLGDAQHLYVSGCKSEVLNAGSPELDKSPPFPKVRNSLEAGDDLLTPALWFHTVISEEFVVGENSFQKHLPWERYDTTDTCGNRDPVATSRAVQILDRALKTLAELPEEYRDFYTCQMVSHIQDKAYSKRIKKRTKFSKKLKINKTQLKYLKTVTSINI</sequence>
<reference evidence="2" key="2">
    <citation type="submission" date="2025-09" db="UniProtKB">
        <authorList>
            <consortium name="Ensembl"/>
        </authorList>
    </citation>
    <scope>IDENTIFICATION</scope>
</reference>
<evidence type="ECO:0000313" key="2">
    <source>
        <dbReference type="Ensembl" id="ENSMSIP00000024312.1"/>
    </source>
</evidence>
<keyword evidence="3" id="KW-1185">Reference proteome</keyword>
<dbReference type="SUPFAM" id="SSF51197">
    <property type="entry name" value="Clavaminate synthase-like"/>
    <property type="match status" value="1"/>
</dbReference>
<dbReference type="Pfam" id="PF13621">
    <property type="entry name" value="Cupin_8"/>
    <property type="match status" value="1"/>
</dbReference>
<feature type="domain" description="Cupin-like" evidence="1">
    <location>
        <begin position="2"/>
        <end position="68"/>
    </location>
</feature>
<evidence type="ECO:0000313" key="3">
    <source>
        <dbReference type="Proteomes" id="UP000694415"/>
    </source>
</evidence>
<dbReference type="Gene3D" id="2.60.120.650">
    <property type="entry name" value="Cupin"/>
    <property type="match status" value="1"/>
</dbReference>
<dbReference type="AlphaFoldDB" id="A0A8C6HNZ5"/>
<name>A0A8C6HNZ5_MUSSI</name>
<dbReference type="Proteomes" id="UP000694415">
    <property type="component" value="Unplaced"/>
</dbReference>
<dbReference type="GeneTree" id="ENSGT00940000158493"/>
<dbReference type="Ensembl" id="ENSMSIT00000030665.1">
    <property type="protein sequence ID" value="ENSMSIP00000024312.1"/>
    <property type="gene ID" value="ENSMSIG00000020558.1"/>
</dbReference>
<organism evidence="2 3">
    <name type="scientific">Mus spicilegus</name>
    <name type="common">Mound-building mouse</name>
    <dbReference type="NCBI Taxonomy" id="10103"/>
    <lineage>
        <taxon>Eukaryota</taxon>
        <taxon>Metazoa</taxon>
        <taxon>Chordata</taxon>
        <taxon>Craniata</taxon>
        <taxon>Vertebrata</taxon>
        <taxon>Euteleostomi</taxon>
        <taxon>Mammalia</taxon>
        <taxon>Eutheria</taxon>
        <taxon>Euarchontoglires</taxon>
        <taxon>Glires</taxon>
        <taxon>Rodentia</taxon>
        <taxon>Myomorpha</taxon>
        <taxon>Muroidea</taxon>
        <taxon>Muridae</taxon>
        <taxon>Murinae</taxon>
        <taxon>Mus</taxon>
        <taxon>Mus</taxon>
    </lineage>
</organism>
<proteinExistence type="predicted"/>
<evidence type="ECO:0000259" key="1">
    <source>
        <dbReference type="Pfam" id="PF13621"/>
    </source>
</evidence>
<dbReference type="Gene3D" id="6.10.140.1470">
    <property type="match status" value="1"/>
</dbReference>
<accession>A0A8C6HNZ5</accession>